<sequence>VVNSTNSDVVIAAKCVWSQISINATKISMSGGLRGSGEFNLKNVSVPDRLTIQIHEWDFINGGYYVRMGATPNWTSIEALQQLEAMQHYDEYHGPKRQMLEYQNPLIKEILVGIAIETDNIRIINPTFLDPKTRWETMEDLGMQKYQLIDDTVEVQNGRNRSLKVNFGTFKFRNNSRSIRCLSPNQSVRSVSTIFRFCLHGEDFCQQRSTVRLSKQPIHIQQDDITCDQSDQKKMDFIESVQLHKRLKFNSEEQNGIEENYPRSNLFSQTVKVEALDQETQHTSINYIQVPRFAMVFDTDRGSDAIREKKIDQNSNYKMDSSCQESTNYSIERSCEFDRRVEFSMVSVPECFIKSELIESTEMLSNWEGRLELQSEIDQKNPQQSPLIADSCLREQTKEITGTTINSNSNYRCSRIWMGLNFSDSESDVDGCRQVEQQLAFEQQQLMGNSCSLGITPIVSPILIQGMIKCLTLKTDNQTVEYSLRKWKGSSNRIHLIRALFKLLDQLKISLVTVHIPGQQNSSANASSKLA</sequence>
<feature type="non-terminal residue" evidence="1">
    <location>
        <position position="1"/>
    </location>
</feature>
<proteinExistence type="predicted"/>
<reference evidence="1 2" key="1">
    <citation type="submission" date="2019-03" db="EMBL/GenBank/DDBJ databases">
        <title>Single cell metagenomics reveals metabolic interactions within the superorganism composed of flagellate Streblomastix strix and complex community of Bacteroidetes bacteria on its surface.</title>
        <authorList>
            <person name="Treitli S.C."/>
            <person name="Kolisko M."/>
            <person name="Husnik F."/>
            <person name="Keeling P."/>
            <person name="Hampl V."/>
        </authorList>
    </citation>
    <scope>NUCLEOTIDE SEQUENCE [LARGE SCALE GENOMIC DNA]</scope>
    <source>
        <strain evidence="1">ST1C</strain>
    </source>
</reference>
<comment type="caution">
    <text evidence="1">The sequence shown here is derived from an EMBL/GenBank/DDBJ whole genome shotgun (WGS) entry which is preliminary data.</text>
</comment>
<dbReference type="OrthoDB" id="7486164at2759"/>
<accession>A0A5J4UFV7</accession>
<dbReference type="Proteomes" id="UP000324800">
    <property type="component" value="Unassembled WGS sequence"/>
</dbReference>
<dbReference type="AlphaFoldDB" id="A0A5J4UFV7"/>
<dbReference type="EMBL" id="SNRW01016526">
    <property type="protein sequence ID" value="KAA6369277.1"/>
    <property type="molecule type" value="Genomic_DNA"/>
</dbReference>
<protein>
    <submittedName>
        <fullName evidence="1">Uncharacterized protein</fullName>
    </submittedName>
</protein>
<name>A0A5J4UFV7_9EUKA</name>
<evidence type="ECO:0000313" key="1">
    <source>
        <dbReference type="EMBL" id="KAA6369277.1"/>
    </source>
</evidence>
<gene>
    <name evidence="1" type="ORF">EZS28_035195</name>
</gene>
<evidence type="ECO:0000313" key="2">
    <source>
        <dbReference type="Proteomes" id="UP000324800"/>
    </source>
</evidence>
<organism evidence="1 2">
    <name type="scientific">Streblomastix strix</name>
    <dbReference type="NCBI Taxonomy" id="222440"/>
    <lineage>
        <taxon>Eukaryota</taxon>
        <taxon>Metamonada</taxon>
        <taxon>Preaxostyla</taxon>
        <taxon>Oxymonadida</taxon>
        <taxon>Streblomastigidae</taxon>
        <taxon>Streblomastix</taxon>
    </lineage>
</organism>